<feature type="domain" description="EAL" evidence="4">
    <location>
        <begin position="450"/>
        <end position="701"/>
    </location>
</feature>
<dbReference type="InterPro" id="IPR043128">
    <property type="entry name" value="Rev_trsase/Diguanyl_cyclase"/>
</dbReference>
<comment type="caution">
    <text evidence="6">The sequence shown here is derived from an EMBL/GenBank/DDBJ whole genome shotgun (WGS) entry which is preliminary data.</text>
</comment>
<dbReference type="Pfam" id="PF13426">
    <property type="entry name" value="PAS_9"/>
    <property type="match status" value="2"/>
</dbReference>
<dbReference type="InterPro" id="IPR052155">
    <property type="entry name" value="Biofilm_reg_signaling"/>
</dbReference>
<dbReference type="STRING" id="1714354.BLL40_10595"/>
<dbReference type="SMART" id="SM00086">
    <property type="entry name" value="PAC"/>
    <property type="match status" value="2"/>
</dbReference>
<keyword evidence="1" id="KW-0175">Coiled coil</keyword>
<dbReference type="EMBL" id="MRWQ01000008">
    <property type="protein sequence ID" value="OKL36337.1"/>
    <property type="molecule type" value="Genomic_DNA"/>
</dbReference>
<evidence type="ECO:0000313" key="6">
    <source>
        <dbReference type="EMBL" id="OKL36337.1"/>
    </source>
</evidence>
<feature type="coiled-coil region" evidence="1">
    <location>
        <begin position="429"/>
        <end position="463"/>
    </location>
</feature>
<dbReference type="PROSITE" id="PS50883">
    <property type="entry name" value="EAL"/>
    <property type="match status" value="1"/>
</dbReference>
<dbReference type="SMART" id="SM00267">
    <property type="entry name" value="GGDEF"/>
    <property type="match status" value="1"/>
</dbReference>
<feature type="domain" description="PAC" evidence="3">
    <location>
        <begin position="103"/>
        <end position="155"/>
    </location>
</feature>
<keyword evidence="7" id="KW-1185">Reference proteome</keyword>
<dbReference type="PANTHER" id="PTHR44757">
    <property type="entry name" value="DIGUANYLATE CYCLASE DGCP"/>
    <property type="match status" value="1"/>
</dbReference>
<accession>A0A1Q5P270</accession>
<evidence type="ECO:0000313" key="7">
    <source>
        <dbReference type="Proteomes" id="UP000186524"/>
    </source>
</evidence>
<dbReference type="CDD" id="cd00130">
    <property type="entry name" value="PAS"/>
    <property type="match status" value="1"/>
</dbReference>
<dbReference type="SUPFAM" id="SSF55785">
    <property type="entry name" value="PYP-like sensor domain (PAS domain)"/>
    <property type="match status" value="2"/>
</dbReference>
<dbReference type="AlphaFoldDB" id="A0A1Q5P270"/>
<dbReference type="InterPro" id="IPR001610">
    <property type="entry name" value="PAC"/>
</dbReference>
<dbReference type="FunFam" id="3.30.70.270:FF:000001">
    <property type="entry name" value="Diguanylate cyclase domain protein"/>
    <property type="match status" value="1"/>
</dbReference>
<dbReference type="InterPro" id="IPR000160">
    <property type="entry name" value="GGDEF_dom"/>
</dbReference>
<feature type="domain" description="PAS" evidence="2">
    <location>
        <begin position="45"/>
        <end position="88"/>
    </location>
</feature>
<dbReference type="Pfam" id="PF00563">
    <property type="entry name" value="EAL"/>
    <property type="match status" value="1"/>
</dbReference>
<dbReference type="Pfam" id="PF00990">
    <property type="entry name" value="GGDEF"/>
    <property type="match status" value="1"/>
</dbReference>
<dbReference type="SMART" id="SM00091">
    <property type="entry name" value="PAS"/>
    <property type="match status" value="1"/>
</dbReference>
<dbReference type="InterPro" id="IPR000700">
    <property type="entry name" value="PAS-assoc_C"/>
</dbReference>
<dbReference type="SUPFAM" id="SSF141868">
    <property type="entry name" value="EAL domain-like"/>
    <property type="match status" value="1"/>
</dbReference>
<dbReference type="PANTHER" id="PTHR44757:SF2">
    <property type="entry name" value="BIOFILM ARCHITECTURE MAINTENANCE PROTEIN MBAA"/>
    <property type="match status" value="1"/>
</dbReference>
<dbReference type="CDD" id="cd01948">
    <property type="entry name" value="EAL"/>
    <property type="match status" value="1"/>
</dbReference>
<dbReference type="Gene3D" id="3.30.450.20">
    <property type="entry name" value="PAS domain"/>
    <property type="match status" value="2"/>
</dbReference>
<protein>
    <submittedName>
        <fullName evidence="6">PAS domain S-box protein</fullName>
    </submittedName>
</protein>
<organism evidence="6 7">
    <name type="scientific">Domibacillus mangrovi</name>
    <dbReference type="NCBI Taxonomy" id="1714354"/>
    <lineage>
        <taxon>Bacteria</taxon>
        <taxon>Bacillati</taxon>
        <taxon>Bacillota</taxon>
        <taxon>Bacilli</taxon>
        <taxon>Bacillales</taxon>
        <taxon>Bacillaceae</taxon>
        <taxon>Domibacillus</taxon>
    </lineage>
</organism>
<dbReference type="PROSITE" id="PS50113">
    <property type="entry name" value="PAC"/>
    <property type="match status" value="1"/>
</dbReference>
<evidence type="ECO:0000256" key="1">
    <source>
        <dbReference type="SAM" id="Coils"/>
    </source>
</evidence>
<evidence type="ECO:0000259" key="5">
    <source>
        <dbReference type="PROSITE" id="PS50887"/>
    </source>
</evidence>
<dbReference type="NCBIfam" id="TIGR00229">
    <property type="entry name" value="sensory_box"/>
    <property type="match status" value="2"/>
</dbReference>
<dbReference type="NCBIfam" id="TIGR00254">
    <property type="entry name" value="GGDEF"/>
    <property type="match status" value="1"/>
</dbReference>
<dbReference type="FunFam" id="3.20.20.450:FF:000001">
    <property type="entry name" value="Cyclic di-GMP phosphodiesterase yahA"/>
    <property type="match status" value="1"/>
</dbReference>
<name>A0A1Q5P270_9BACI</name>
<dbReference type="CDD" id="cd01949">
    <property type="entry name" value="GGDEF"/>
    <property type="match status" value="1"/>
</dbReference>
<dbReference type="Gene3D" id="3.20.20.450">
    <property type="entry name" value="EAL domain"/>
    <property type="match status" value="1"/>
</dbReference>
<dbReference type="InterPro" id="IPR035919">
    <property type="entry name" value="EAL_sf"/>
</dbReference>
<dbReference type="Proteomes" id="UP000186524">
    <property type="component" value="Unassembled WGS sequence"/>
</dbReference>
<evidence type="ECO:0000259" key="3">
    <source>
        <dbReference type="PROSITE" id="PS50113"/>
    </source>
</evidence>
<dbReference type="InterPro" id="IPR035965">
    <property type="entry name" value="PAS-like_dom_sf"/>
</dbReference>
<evidence type="ECO:0000259" key="2">
    <source>
        <dbReference type="PROSITE" id="PS50112"/>
    </source>
</evidence>
<reference evidence="6 7" key="1">
    <citation type="submission" date="2016-12" db="EMBL/GenBank/DDBJ databases">
        <title>Domibacillus sp. SAOS 44 whole genome sequencing.</title>
        <authorList>
            <person name="Verma A."/>
            <person name="Krishnamurthi S."/>
        </authorList>
    </citation>
    <scope>NUCLEOTIDE SEQUENCE [LARGE SCALE GENOMIC DNA]</scope>
    <source>
        <strain evidence="6 7">SAOS 44</strain>
    </source>
</reference>
<evidence type="ECO:0000259" key="4">
    <source>
        <dbReference type="PROSITE" id="PS50883"/>
    </source>
</evidence>
<dbReference type="SUPFAM" id="SSF55073">
    <property type="entry name" value="Nucleotide cyclase"/>
    <property type="match status" value="1"/>
</dbReference>
<dbReference type="PROSITE" id="PS50112">
    <property type="entry name" value="PAS"/>
    <property type="match status" value="1"/>
</dbReference>
<dbReference type="Gene3D" id="3.30.70.270">
    <property type="match status" value="1"/>
</dbReference>
<sequence length="705" mass="81155">MYIYSDNGPFHLDLARHQDKLSIHYEHMMKDLHDIQYALDQSSILVITDAAGMITYVNDRFCEISKYERHELLGQTHRLINSGFHPHSFFQHMWKTIKQGDIWKGDIKNRAKDGSEYWVNTTIVPFLDDQGHPYQFVSIRSDITDRKKAEEQLKTALKNDFRQTVKNLQNAVFKYKQTDEGEFQLTLLEGKILEPLGYTTSFVQGKKLDALFSAKVARKIKGYFAKAYKGKAVDFEVRIFKHIFLIYLSPIFEKGEIVEVVGTATDITERKKAEKAIYRVAHYDYLTGLPNRRLFQENMKMIDSLSPHYPFAVVYIDLDRIKNINDTMGHNIGDQVLKSVSRRIERCLRAGDTAARIGGDEFALLLPRADRKEAEERAEHLIHYIGERIAIHEIEIFVTASIGISMYPEDGQDSETLIKHADAAMYLAKENGKNNYQFFTKELDEKNAQKMKMERELHKALERGQFHLHYQPQFDLQSGHMLGVEALIRWEHPELGMVSPADFIPLAEETGLIIPIGKWVLQTACRQNKKWQEAGFPAIRVSVNVSVRQFTQPTFVNTVKEVLEQTGLSPEWLDLELTESMILEGECSHSVLQKLKDLNIHVSMDDFGTGYSSLSSLRHFSINRLKIDQTFVKTLDDTNKAIVAMIITLAKSLKMDVLAEGIETMEQAAFLKEMNCQEVQGYFFAKPMPMEKMNVFFKRPLVAFP</sequence>
<dbReference type="OrthoDB" id="9759607at2"/>
<gene>
    <name evidence="6" type="ORF">BLL40_10595</name>
</gene>
<dbReference type="RefSeq" id="WP_073711872.1">
    <property type="nucleotide sequence ID" value="NZ_MRWQ01000008.1"/>
</dbReference>
<dbReference type="SMART" id="SM00052">
    <property type="entry name" value="EAL"/>
    <property type="match status" value="1"/>
</dbReference>
<dbReference type="PROSITE" id="PS50887">
    <property type="entry name" value="GGDEF"/>
    <property type="match status" value="1"/>
</dbReference>
<proteinExistence type="predicted"/>
<dbReference type="InterPro" id="IPR029787">
    <property type="entry name" value="Nucleotide_cyclase"/>
</dbReference>
<dbReference type="InterPro" id="IPR000014">
    <property type="entry name" value="PAS"/>
</dbReference>
<feature type="domain" description="GGDEF" evidence="5">
    <location>
        <begin position="309"/>
        <end position="441"/>
    </location>
</feature>
<dbReference type="InterPro" id="IPR001633">
    <property type="entry name" value="EAL_dom"/>
</dbReference>